<dbReference type="OrthoDB" id="981508at2"/>
<dbReference type="AlphaFoldDB" id="A0A3D9L0V3"/>
<dbReference type="EMBL" id="QREG01000015">
    <property type="protein sequence ID" value="RED96151.1"/>
    <property type="molecule type" value="Genomic_DNA"/>
</dbReference>
<proteinExistence type="predicted"/>
<accession>A0A3D9L0V3</accession>
<feature type="domain" description="Sulfotransferase" evidence="3">
    <location>
        <begin position="7"/>
        <end position="220"/>
    </location>
</feature>
<organism evidence="4 5">
    <name type="scientific">Marinoscillum furvescens DSM 4134</name>
    <dbReference type="NCBI Taxonomy" id="1122208"/>
    <lineage>
        <taxon>Bacteria</taxon>
        <taxon>Pseudomonadati</taxon>
        <taxon>Bacteroidota</taxon>
        <taxon>Cytophagia</taxon>
        <taxon>Cytophagales</taxon>
        <taxon>Reichenbachiellaceae</taxon>
        <taxon>Marinoscillum</taxon>
    </lineage>
</organism>
<dbReference type="SUPFAM" id="SSF52540">
    <property type="entry name" value="P-loop containing nucleoside triphosphate hydrolases"/>
    <property type="match status" value="1"/>
</dbReference>
<dbReference type="InterPro" id="IPR037359">
    <property type="entry name" value="NST/OST"/>
</dbReference>
<keyword evidence="2" id="KW-0325">Glycoprotein</keyword>
<sequence>MIQNQLDFIVIGAQKCATSWLYYCLSEHPSIVVPRKKYEPGYIGGKVFNEQGPEWFFNRFPESDTKVGTLKGDISVDYLYDSHSAKACRPFVHDQTKFIASLRHPIERAISSYYWYVRRKELPLSSLEKGLEPILDARPGFPDKFENNIYEQIVKRGCYSGQIEQYTSIYGPESFHVTLFELIQNSPQEVIKGLYKTLAVDDKYVPTSLNSKPKQNAHLSLLLQFERIANIKPIAKLANYMNQTAVYLGMSKKPKISKNMVDKLHELYAPVIEETREVLIKLPETNRPKDGEIKNLWSKSTYRINTND</sequence>
<evidence type="ECO:0000313" key="4">
    <source>
        <dbReference type="EMBL" id="RED96151.1"/>
    </source>
</evidence>
<keyword evidence="1 4" id="KW-0808">Transferase</keyword>
<comment type="caution">
    <text evidence="4">The sequence shown here is derived from an EMBL/GenBank/DDBJ whole genome shotgun (WGS) entry which is preliminary data.</text>
</comment>
<dbReference type="Proteomes" id="UP000256779">
    <property type="component" value="Unassembled WGS sequence"/>
</dbReference>
<dbReference type="PANTHER" id="PTHR10605">
    <property type="entry name" value="HEPARAN SULFATE SULFOTRANSFERASE"/>
    <property type="match status" value="1"/>
</dbReference>
<evidence type="ECO:0000256" key="2">
    <source>
        <dbReference type="ARBA" id="ARBA00023180"/>
    </source>
</evidence>
<reference evidence="4 5" key="1">
    <citation type="submission" date="2018-07" db="EMBL/GenBank/DDBJ databases">
        <title>Genomic Encyclopedia of Type Strains, Phase IV (KMG-IV): sequencing the most valuable type-strain genomes for metagenomic binning, comparative biology and taxonomic classification.</title>
        <authorList>
            <person name="Goeker M."/>
        </authorList>
    </citation>
    <scope>NUCLEOTIDE SEQUENCE [LARGE SCALE GENOMIC DNA]</scope>
    <source>
        <strain evidence="4 5">DSM 4134</strain>
    </source>
</reference>
<dbReference type="InterPro" id="IPR000863">
    <property type="entry name" value="Sulfotransferase_dom"/>
</dbReference>
<dbReference type="InterPro" id="IPR027417">
    <property type="entry name" value="P-loop_NTPase"/>
</dbReference>
<keyword evidence="5" id="KW-1185">Reference proteome</keyword>
<evidence type="ECO:0000256" key="1">
    <source>
        <dbReference type="ARBA" id="ARBA00022679"/>
    </source>
</evidence>
<gene>
    <name evidence="4" type="ORF">C7460_11540</name>
</gene>
<evidence type="ECO:0000259" key="3">
    <source>
        <dbReference type="Pfam" id="PF00685"/>
    </source>
</evidence>
<protein>
    <submittedName>
        <fullName evidence="4">Sulfotransferase domain-containing protein</fullName>
    </submittedName>
</protein>
<dbReference type="PANTHER" id="PTHR10605:SF56">
    <property type="entry name" value="BIFUNCTIONAL HEPARAN SULFATE N-DEACETYLASE_N-SULFOTRANSFERASE"/>
    <property type="match status" value="1"/>
</dbReference>
<dbReference type="Gene3D" id="3.40.50.300">
    <property type="entry name" value="P-loop containing nucleotide triphosphate hydrolases"/>
    <property type="match status" value="1"/>
</dbReference>
<dbReference type="RefSeq" id="WP_115869011.1">
    <property type="nucleotide sequence ID" value="NZ_QREG01000015.1"/>
</dbReference>
<dbReference type="GO" id="GO:0008146">
    <property type="term" value="F:sulfotransferase activity"/>
    <property type="evidence" value="ECO:0007669"/>
    <property type="project" value="InterPro"/>
</dbReference>
<dbReference type="Pfam" id="PF00685">
    <property type="entry name" value="Sulfotransfer_1"/>
    <property type="match status" value="1"/>
</dbReference>
<evidence type="ECO:0000313" key="5">
    <source>
        <dbReference type="Proteomes" id="UP000256779"/>
    </source>
</evidence>
<name>A0A3D9L0V3_MARFU</name>